<dbReference type="InterPro" id="IPR011009">
    <property type="entry name" value="Kinase-like_dom_sf"/>
</dbReference>
<keyword evidence="2" id="KW-0812">Transmembrane</keyword>
<comment type="similarity">
    <text evidence="1">Belongs to the protein kinase superfamily. ADCK protein kinase family.</text>
</comment>
<dbReference type="AlphaFoldDB" id="A0A8T2S741"/>
<feature type="transmembrane region" description="Helical" evidence="2">
    <location>
        <begin position="211"/>
        <end position="234"/>
    </location>
</feature>
<evidence type="ECO:0000256" key="1">
    <source>
        <dbReference type="ARBA" id="ARBA00009670"/>
    </source>
</evidence>
<dbReference type="OrthoDB" id="1290869at2759"/>
<organism evidence="4 5">
    <name type="scientific">Ceratopteris richardii</name>
    <name type="common">Triangle waterfern</name>
    <dbReference type="NCBI Taxonomy" id="49495"/>
    <lineage>
        <taxon>Eukaryota</taxon>
        <taxon>Viridiplantae</taxon>
        <taxon>Streptophyta</taxon>
        <taxon>Embryophyta</taxon>
        <taxon>Tracheophyta</taxon>
        <taxon>Polypodiopsida</taxon>
        <taxon>Polypodiidae</taxon>
        <taxon>Polypodiales</taxon>
        <taxon>Pteridineae</taxon>
        <taxon>Pteridaceae</taxon>
        <taxon>Parkerioideae</taxon>
        <taxon>Ceratopteris</taxon>
    </lineage>
</organism>
<keyword evidence="5" id="KW-1185">Reference proteome</keyword>
<sequence>MHHSLRVLHRSVSPYYYSVQPLRVSWFARFHHGSRNIVHEMSANSKDWNHRFQRVQSRTIRACLGQRIKFFSPFPRTRTHHCCQHKGCNPNATPRPYSCVHTHLLPVAELNVYTLKRFDLCNWRTTFERIFGTPRLRMSNSVLVETMAKVVTLACTRAHIPLCIMAFILGGSQVAHSQAKGVPLPSTHHRSFVSSTISDIVEFCSLVTRSFYLLFLFTPVFSMAPFVSMFGGYFRNSWFDLIHHTLELAGPAFIKWGQWAASRPDLFPKGLCARLTELQSNAPAHSYVFTVKAIEKSFGRPLDEIFLDFEEKPVASGSIAQVHKAILKEEATLDKPKEPMTVAVKVRHPGVIDIIRRDFRIINSVAKLCNLIPGMKWLRLDESVRQFSVFMMTQVDLAREAAHLSRFSYNFRSWKDVCFPCPVYPFVHPAILVESFERGENVSNFIDLSDNSNVNRKLAHLGSSTVLKMLLEDNFIHADMHPGNILVRINRGTRKQKRSGLFLQHSRPQLVFLDVGLTAELTQNDRNNLLQFFKAVSFKDGRTAAQYALEFSKNQSCPDPAAFVKDVEMSFKLWNSKEGEFIPPGECIQEVFEKVRSHRVNIDGDLCMVMVSFMVLEGWQRKLDPDFNALHNLQKLFAKQDLRDSLLYILNAVMSP</sequence>
<keyword evidence="2" id="KW-1133">Transmembrane helix</keyword>
<dbReference type="PANTHER" id="PTHR45890:SF1">
    <property type="entry name" value="AARF DOMAIN CONTAINING KINASE 2"/>
    <property type="match status" value="1"/>
</dbReference>
<reference evidence="4" key="1">
    <citation type="submission" date="2021-08" db="EMBL/GenBank/DDBJ databases">
        <title>WGS assembly of Ceratopteris richardii.</title>
        <authorList>
            <person name="Marchant D.B."/>
            <person name="Chen G."/>
            <person name="Jenkins J."/>
            <person name="Shu S."/>
            <person name="Leebens-Mack J."/>
            <person name="Grimwood J."/>
            <person name="Schmutz J."/>
            <person name="Soltis P."/>
            <person name="Soltis D."/>
            <person name="Chen Z.-H."/>
        </authorList>
    </citation>
    <scope>NUCLEOTIDE SEQUENCE</scope>
    <source>
        <strain evidence="4">Whitten #5841</strain>
        <tissue evidence="4">Leaf</tissue>
    </source>
</reference>
<keyword evidence="2" id="KW-0472">Membrane</keyword>
<accession>A0A8T2S741</accession>
<evidence type="ECO:0000313" key="5">
    <source>
        <dbReference type="Proteomes" id="UP000825935"/>
    </source>
</evidence>
<evidence type="ECO:0000256" key="2">
    <source>
        <dbReference type="SAM" id="Phobius"/>
    </source>
</evidence>
<dbReference type="PANTHER" id="PTHR45890">
    <property type="entry name" value="AARF DOMAIN CONTAINING KINASE 2 (PREDICTED)"/>
    <property type="match status" value="1"/>
</dbReference>
<dbReference type="Pfam" id="PF03109">
    <property type="entry name" value="ABC1"/>
    <property type="match status" value="1"/>
</dbReference>
<dbReference type="InterPro" id="IPR044095">
    <property type="entry name" value="ADCK2_dom"/>
</dbReference>
<dbReference type="InterPro" id="IPR004147">
    <property type="entry name" value="ABC1_dom"/>
</dbReference>
<comment type="caution">
    <text evidence="4">The sequence shown here is derived from an EMBL/GenBank/DDBJ whole genome shotgun (WGS) entry which is preliminary data.</text>
</comment>
<name>A0A8T2S741_CERRI</name>
<dbReference type="EMBL" id="CM035427">
    <property type="protein sequence ID" value="KAH7306834.1"/>
    <property type="molecule type" value="Genomic_DNA"/>
</dbReference>
<evidence type="ECO:0000259" key="3">
    <source>
        <dbReference type="Pfam" id="PF03109"/>
    </source>
</evidence>
<evidence type="ECO:0000313" key="4">
    <source>
        <dbReference type="EMBL" id="KAH7306834.1"/>
    </source>
</evidence>
<gene>
    <name evidence="4" type="ORF">KP509_22G033200</name>
</gene>
<dbReference type="InterPro" id="IPR052402">
    <property type="entry name" value="ADCK_kinase"/>
</dbReference>
<feature type="domain" description="ABC1 atypical kinase-like" evidence="3">
    <location>
        <begin position="278"/>
        <end position="547"/>
    </location>
</feature>
<proteinExistence type="inferred from homology"/>
<dbReference type="SUPFAM" id="SSF56112">
    <property type="entry name" value="Protein kinase-like (PK-like)"/>
    <property type="match status" value="1"/>
</dbReference>
<dbReference type="CDD" id="cd13971">
    <property type="entry name" value="ADCK2-like"/>
    <property type="match status" value="1"/>
</dbReference>
<protein>
    <recommendedName>
        <fullName evidence="3">ABC1 atypical kinase-like domain-containing protein</fullName>
    </recommendedName>
</protein>
<dbReference type="Proteomes" id="UP000825935">
    <property type="component" value="Chromosome 22"/>
</dbReference>